<accession>A0A1I2A349</accession>
<keyword evidence="2" id="KW-1185">Reference proteome</keyword>
<name>A0A1I2A349_9GAMM</name>
<dbReference type="RefSeq" id="WP_026636511.1">
    <property type="nucleotide sequence ID" value="NZ_FONH01000002.1"/>
</dbReference>
<protein>
    <submittedName>
        <fullName evidence="1">Uncharacterized protein</fullName>
    </submittedName>
</protein>
<sequence length="84" mass="9281">MANPVVIFGHYQAGYTWGIIENHVSWSAVVHKGGALVGTSNGRLYDRQGPEHITEEGVRAAVLDTIKKLADDDEDDLITEFRND</sequence>
<reference evidence="2" key="1">
    <citation type="submission" date="2016-10" db="EMBL/GenBank/DDBJ databases">
        <authorList>
            <person name="Varghese N."/>
            <person name="Submissions S."/>
        </authorList>
    </citation>
    <scope>NUCLEOTIDE SEQUENCE [LARGE SCALE GENOMIC DNA]</scope>
    <source>
        <strain evidence="2">UNC178MFTsu3.1</strain>
    </source>
</reference>
<proteinExistence type="predicted"/>
<evidence type="ECO:0000313" key="2">
    <source>
        <dbReference type="Proteomes" id="UP000199477"/>
    </source>
</evidence>
<dbReference type="Proteomes" id="UP000199477">
    <property type="component" value="Unassembled WGS sequence"/>
</dbReference>
<dbReference type="STRING" id="500610.SAMN02799615_00910"/>
<dbReference type="AlphaFoldDB" id="A0A1I2A349"/>
<dbReference type="EMBL" id="FONH01000002">
    <property type="protein sequence ID" value="SFE38465.1"/>
    <property type="molecule type" value="Genomic_DNA"/>
</dbReference>
<evidence type="ECO:0000313" key="1">
    <source>
        <dbReference type="EMBL" id="SFE38465.1"/>
    </source>
</evidence>
<gene>
    <name evidence="1" type="ORF">SAMN02799615_00910</name>
</gene>
<organism evidence="1 2">
    <name type="scientific">Dyella marensis</name>
    <dbReference type="NCBI Taxonomy" id="500610"/>
    <lineage>
        <taxon>Bacteria</taxon>
        <taxon>Pseudomonadati</taxon>
        <taxon>Pseudomonadota</taxon>
        <taxon>Gammaproteobacteria</taxon>
        <taxon>Lysobacterales</taxon>
        <taxon>Rhodanobacteraceae</taxon>
        <taxon>Dyella</taxon>
    </lineage>
</organism>